<name>A0A4Q0YEQ9_9BACT</name>
<dbReference type="GO" id="GO:0005886">
    <property type="term" value="C:plasma membrane"/>
    <property type="evidence" value="ECO:0007669"/>
    <property type="project" value="UniProtKB-SubCell"/>
</dbReference>
<feature type="transmembrane region" description="Helical" evidence="8">
    <location>
        <begin position="218"/>
        <end position="240"/>
    </location>
</feature>
<feature type="transmembrane region" description="Helical" evidence="8">
    <location>
        <begin position="6"/>
        <end position="24"/>
    </location>
</feature>
<dbReference type="Pfam" id="PF03547">
    <property type="entry name" value="Mem_trans"/>
    <property type="match status" value="2"/>
</dbReference>
<proteinExistence type="inferred from homology"/>
<organism evidence="9 10">
    <name type="scientific">Halarcobacter ebronensis</name>
    <dbReference type="NCBI Taxonomy" id="1462615"/>
    <lineage>
        <taxon>Bacteria</taxon>
        <taxon>Pseudomonadati</taxon>
        <taxon>Campylobacterota</taxon>
        <taxon>Epsilonproteobacteria</taxon>
        <taxon>Campylobacterales</taxon>
        <taxon>Arcobacteraceae</taxon>
        <taxon>Halarcobacter</taxon>
    </lineage>
</organism>
<dbReference type="InterPro" id="IPR038770">
    <property type="entry name" value="Na+/solute_symporter_sf"/>
</dbReference>
<comment type="caution">
    <text evidence="9">The sequence shown here is derived from an EMBL/GenBank/DDBJ whole genome shotgun (WGS) entry which is preliminary data.</text>
</comment>
<keyword evidence="3" id="KW-0813">Transport</keyword>
<feature type="transmembrane region" description="Helical" evidence="8">
    <location>
        <begin position="156"/>
        <end position="175"/>
    </location>
</feature>
<gene>
    <name evidence="9" type="ORF">CRV08_07250</name>
</gene>
<feature type="transmembrane region" description="Helical" evidence="8">
    <location>
        <begin position="187"/>
        <end position="206"/>
    </location>
</feature>
<feature type="transmembrane region" description="Helical" evidence="8">
    <location>
        <begin position="63"/>
        <end position="81"/>
    </location>
</feature>
<reference evidence="9 10" key="1">
    <citation type="submission" date="2017-10" db="EMBL/GenBank/DDBJ databases">
        <title>Genomics of the genus Arcobacter.</title>
        <authorList>
            <person name="Perez-Cataluna A."/>
            <person name="Figueras M.J."/>
        </authorList>
    </citation>
    <scope>NUCLEOTIDE SEQUENCE [LARGE SCALE GENOMIC DNA]</scope>
    <source>
        <strain evidence="9 10">CECT 8993</strain>
    </source>
</reference>
<dbReference type="Proteomes" id="UP000290172">
    <property type="component" value="Unassembled WGS sequence"/>
</dbReference>
<dbReference type="EMBL" id="PDKJ01000005">
    <property type="protein sequence ID" value="RXJ68615.1"/>
    <property type="molecule type" value="Genomic_DNA"/>
</dbReference>
<dbReference type="InterPro" id="IPR004776">
    <property type="entry name" value="Mem_transp_PIN-like"/>
</dbReference>
<evidence type="ECO:0000256" key="2">
    <source>
        <dbReference type="ARBA" id="ARBA00010145"/>
    </source>
</evidence>
<evidence type="ECO:0000256" key="8">
    <source>
        <dbReference type="SAM" id="Phobius"/>
    </source>
</evidence>
<evidence type="ECO:0000256" key="1">
    <source>
        <dbReference type="ARBA" id="ARBA00004651"/>
    </source>
</evidence>
<evidence type="ECO:0000256" key="3">
    <source>
        <dbReference type="ARBA" id="ARBA00022448"/>
    </source>
</evidence>
<evidence type="ECO:0000313" key="10">
    <source>
        <dbReference type="Proteomes" id="UP000290172"/>
    </source>
</evidence>
<comment type="similarity">
    <text evidence="2">Belongs to the auxin efflux carrier (TC 2.A.69) family.</text>
</comment>
<evidence type="ECO:0000256" key="5">
    <source>
        <dbReference type="ARBA" id="ARBA00022692"/>
    </source>
</evidence>
<protein>
    <submittedName>
        <fullName evidence="9">Permease</fullName>
    </submittedName>
</protein>
<sequence>MEALISVATIYLFIIVGFIYKKVFKDEVKERSFVLLNLYFLQPILIFWGLTRVNINKELFISPLIYFCAIFLVLFLALLYSKSIFKSDKQDKSIFLASSLVGNTGNLGIPLGIALFGEASVPYTSILNIANVFFIYIFSVYFFAGDKFNFKHSLKEIIRIPAIHSAFLALAYNYLGFKLDADFEKLFTMGSYAAIVMQLLLFGMFISQVKMKAANWKLSLNIVFFKHIILPFIGIFVIFLFDIDPFVGVIIFLELSVPLAVNNVNFASLYNCKPIDTTFSILVSTFAFVFFIYFYIQIVNKFFGL</sequence>
<feature type="transmembrane region" description="Helical" evidence="8">
    <location>
        <begin position="33"/>
        <end position="51"/>
    </location>
</feature>
<dbReference type="PANTHER" id="PTHR36838">
    <property type="entry name" value="AUXIN EFFLUX CARRIER FAMILY PROTEIN"/>
    <property type="match status" value="1"/>
</dbReference>
<feature type="transmembrane region" description="Helical" evidence="8">
    <location>
        <begin position="246"/>
        <end position="266"/>
    </location>
</feature>
<evidence type="ECO:0000256" key="7">
    <source>
        <dbReference type="ARBA" id="ARBA00023136"/>
    </source>
</evidence>
<keyword evidence="5 8" id="KW-0812">Transmembrane</keyword>
<evidence type="ECO:0000256" key="4">
    <source>
        <dbReference type="ARBA" id="ARBA00022475"/>
    </source>
</evidence>
<dbReference type="GO" id="GO:0055085">
    <property type="term" value="P:transmembrane transport"/>
    <property type="evidence" value="ECO:0007669"/>
    <property type="project" value="InterPro"/>
</dbReference>
<feature type="transmembrane region" description="Helical" evidence="8">
    <location>
        <begin position="93"/>
        <end position="117"/>
    </location>
</feature>
<dbReference type="AlphaFoldDB" id="A0A4Q0YEQ9"/>
<feature type="transmembrane region" description="Helical" evidence="8">
    <location>
        <begin position="278"/>
        <end position="296"/>
    </location>
</feature>
<evidence type="ECO:0000313" key="9">
    <source>
        <dbReference type="EMBL" id="RXJ68615.1"/>
    </source>
</evidence>
<keyword evidence="7 8" id="KW-0472">Membrane</keyword>
<dbReference type="PANTHER" id="PTHR36838:SF3">
    <property type="entry name" value="TRANSPORTER AUXIN EFFLUX CARRIER EC FAMILY"/>
    <property type="match status" value="1"/>
</dbReference>
<dbReference type="Gene3D" id="1.20.1530.20">
    <property type="match status" value="1"/>
</dbReference>
<keyword evidence="6 8" id="KW-1133">Transmembrane helix</keyword>
<accession>A0A4Q0YEQ9</accession>
<keyword evidence="4" id="KW-1003">Cell membrane</keyword>
<feature type="transmembrane region" description="Helical" evidence="8">
    <location>
        <begin position="123"/>
        <end position="144"/>
    </location>
</feature>
<evidence type="ECO:0000256" key="6">
    <source>
        <dbReference type="ARBA" id="ARBA00022989"/>
    </source>
</evidence>
<comment type="subcellular location">
    <subcellularLocation>
        <location evidence="1">Cell membrane</location>
        <topology evidence="1">Multi-pass membrane protein</topology>
    </subcellularLocation>
</comment>